<dbReference type="RefSeq" id="WP_094660947.1">
    <property type="nucleotide sequence ID" value="NZ_MWWR01000008.1"/>
</dbReference>
<dbReference type="AlphaFoldDB" id="A0A261EXB8"/>
<feature type="compositionally biased region" description="Acidic residues" evidence="1">
    <location>
        <begin position="12"/>
        <end position="22"/>
    </location>
</feature>
<name>A0A261EXB8_9BIFI</name>
<feature type="compositionally biased region" description="Low complexity" evidence="1">
    <location>
        <begin position="65"/>
        <end position="97"/>
    </location>
</feature>
<evidence type="ECO:0000256" key="1">
    <source>
        <dbReference type="SAM" id="MobiDB-lite"/>
    </source>
</evidence>
<keyword evidence="2" id="KW-1133">Transmembrane helix</keyword>
<keyword evidence="2" id="KW-0472">Membrane</keyword>
<evidence type="ECO:0000313" key="3">
    <source>
        <dbReference type="EMBL" id="OZG51502.1"/>
    </source>
</evidence>
<feature type="transmembrane region" description="Helical" evidence="2">
    <location>
        <begin position="37"/>
        <end position="59"/>
    </location>
</feature>
<dbReference type="OrthoDB" id="582519at2"/>
<gene>
    <name evidence="3" type="ORF">PSRA_1137</name>
</gene>
<comment type="caution">
    <text evidence="3">The sequence shown here is derived from an EMBL/GenBank/DDBJ whole genome shotgun (WGS) entry which is preliminary data.</text>
</comment>
<feature type="compositionally biased region" description="Low complexity" evidence="1">
    <location>
        <begin position="108"/>
        <end position="130"/>
    </location>
</feature>
<feature type="region of interest" description="Disordered" evidence="1">
    <location>
        <begin position="1"/>
        <end position="35"/>
    </location>
</feature>
<keyword evidence="4" id="KW-1185">Reference proteome</keyword>
<proteinExistence type="predicted"/>
<organism evidence="3 4">
    <name type="scientific">Pseudoscardovia radai</name>
    <dbReference type="NCBI Taxonomy" id="987066"/>
    <lineage>
        <taxon>Bacteria</taxon>
        <taxon>Bacillati</taxon>
        <taxon>Actinomycetota</taxon>
        <taxon>Actinomycetes</taxon>
        <taxon>Bifidobacteriales</taxon>
        <taxon>Bifidobacteriaceae</taxon>
        <taxon>Pseudoscardovia</taxon>
    </lineage>
</organism>
<evidence type="ECO:0000256" key="2">
    <source>
        <dbReference type="SAM" id="Phobius"/>
    </source>
</evidence>
<dbReference type="Proteomes" id="UP000216725">
    <property type="component" value="Unassembled WGS sequence"/>
</dbReference>
<keyword evidence="2" id="KW-0812">Transmembrane</keyword>
<dbReference type="EMBL" id="MWWR01000008">
    <property type="protein sequence ID" value="OZG51502.1"/>
    <property type="molecule type" value="Genomic_DNA"/>
</dbReference>
<reference evidence="3 4" key="1">
    <citation type="journal article" date="2017" name="BMC Genomics">
        <title>Comparative genomic and phylogenomic analyses of the Bifidobacteriaceae family.</title>
        <authorList>
            <person name="Lugli G.A."/>
            <person name="Milani C."/>
            <person name="Turroni F."/>
            <person name="Duranti S."/>
            <person name="Mancabelli L."/>
            <person name="Mangifesta M."/>
            <person name="Ferrario C."/>
            <person name="Modesto M."/>
            <person name="Mattarelli P."/>
            <person name="Jiri K."/>
            <person name="van Sinderen D."/>
            <person name="Ventura M."/>
        </authorList>
    </citation>
    <scope>NUCLEOTIDE SEQUENCE [LARGE SCALE GENOMIC DNA]</scope>
    <source>
        <strain evidence="3 4">DSM 24742</strain>
    </source>
</reference>
<sequence>MASKNTNRYDNRDDDVDNDFDDDTRHGRSQRHTGRRVAAVIVAGAFLVAAVASGGIPGLEQIAQSWVSSSPSDSSASVSTDPSDDALASAAASVLASENGQTSEDQATQDASSATAAATSDAPADAGSSATASDISFCTVGGLDQHYDKHGREMGYASPEDYEQAAAQVVEAPDTMHKPESEDDDTVYYQQSGNNFVVVSDRGCIRTYFRPDDGVAYYNRQ</sequence>
<feature type="region of interest" description="Disordered" evidence="1">
    <location>
        <begin position="65"/>
        <end position="130"/>
    </location>
</feature>
<accession>A0A261EXB8</accession>
<evidence type="ECO:0000313" key="4">
    <source>
        <dbReference type="Proteomes" id="UP000216725"/>
    </source>
</evidence>
<protein>
    <submittedName>
        <fullName evidence="3">Uncharacterized protein</fullName>
    </submittedName>
</protein>